<feature type="coiled-coil region" evidence="1">
    <location>
        <begin position="142"/>
        <end position="169"/>
    </location>
</feature>
<accession>A0ABX0GZP1</accession>
<protein>
    <submittedName>
        <fullName evidence="2">Uncharacterized protein</fullName>
    </submittedName>
</protein>
<gene>
    <name evidence="2" type="ORF">G9H71_15215</name>
</gene>
<dbReference type="Proteomes" id="UP000800981">
    <property type="component" value="Unassembled WGS sequence"/>
</dbReference>
<comment type="caution">
    <text evidence="2">The sequence shown here is derived from an EMBL/GenBank/DDBJ whole genome shotgun (WGS) entry which is preliminary data.</text>
</comment>
<evidence type="ECO:0000313" key="2">
    <source>
        <dbReference type="EMBL" id="NHC15136.1"/>
    </source>
</evidence>
<keyword evidence="3" id="KW-1185">Reference proteome</keyword>
<name>A0ABX0GZP1_9ACTN</name>
<reference evidence="2 3" key="1">
    <citation type="submission" date="2020-03" db="EMBL/GenBank/DDBJ databases">
        <title>Two novel Motilibacter sp.</title>
        <authorList>
            <person name="Liu S."/>
        </authorList>
    </citation>
    <scope>NUCLEOTIDE SEQUENCE [LARGE SCALE GENOMIC DNA]</scope>
    <source>
        <strain evidence="2 3">E257</strain>
    </source>
</reference>
<sequence length="182" mass="20580">MQEPDPPLGAALHELNALDPRERPMLAAHWLARGLDSPSLRELAGLHGEEAEVNDYWHRALEELGVLPLERPRTIAAPWAAQRVLHGQQSVQWLLNLLWPSGDDEIPHEEPLDRIIYALDELVSVWSSVAETLPPRPGLLRRRRVETEAKRARDELERADRAVQALAADDLQRAERVLSPHA</sequence>
<proteinExistence type="predicted"/>
<keyword evidence="1" id="KW-0175">Coiled coil</keyword>
<organism evidence="2 3">
    <name type="scientific">Motilibacter deserti</name>
    <dbReference type="NCBI Taxonomy" id="2714956"/>
    <lineage>
        <taxon>Bacteria</taxon>
        <taxon>Bacillati</taxon>
        <taxon>Actinomycetota</taxon>
        <taxon>Actinomycetes</taxon>
        <taxon>Motilibacterales</taxon>
        <taxon>Motilibacteraceae</taxon>
        <taxon>Motilibacter</taxon>
    </lineage>
</organism>
<evidence type="ECO:0000256" key="1">
    <source>
        <dbReference type="SAM" id="Coils"/>
    </source>
</evidence>
<evidence type="ECO:0000313" key="3">
    <source>
        <dbReference type="Proteomes" id="UP000800981"/>
    </source>
</evidence>
<dbReference type="RefSeq" id="WP_166283323.1">
    <property type="nucleotide sequence ID" value="NZ_JAANNP010000017.1"/>
</dbReference>
<dbReference type="EMBL" id="JAANNP010000017">
    <property type="protein sequence ID" value="NHC15136.1"/>
    <property type="molecule type" value="Genomic_DNA"/>
</dbReference>